<comment type="function">
    <text evidence="5">This protein is involved in the repair of mismatches in DNA. It is required for dam-dependent methyl-directed DNA mismatch repair. May act as a 'molecular matchmaker', a protein that promotes the formation of a stable complex between two or more DNA-binding proteins in an ATP-dependent manner without itself being part of a final effector complex.</text>
</comment>
<keyword evidence="3 5" id="KW-0227">DNA damage</keyword>
<feature type="domain" description="DNA mismatch repair protein S5" evidence="7">
    <location>
        <begin position="224"/>
        <end position="342"/>
    </location>
</feature>
<dbReference type="SUPFAM" id="SSF118116">
    <property type="entry name" value="DNA mismatch repair protein MutL"/>
    <property type="match status" value="1"/>
</dbReference>
<dbReference type="GO" id="GO:0032300">
    <property type="term" value="C:mismatch repair complex"/>
    <property type="evidence" value="ECO:0007669"/>
    <property type="project" value="InterPro"/>
</dbReference>
<keyword evidence="4 5" id="KW-0234">DNA repair</keyword>
<dbReference type="AlphaFoldDB" id="A0AA35V2I0"/>
<dbReference type="InterPro" id="IPR014762">
    <property type="entry name" value="DNA_mismatch_repair_CS"/>
</dbReference>
<evidence type="ECO:0000256" key="2">
    <source>
        <dbReference type="ARBA" id="ARBA00021975"/>
    </source>
</evidence>
<dbReference type="InterPro" id="IPR020667">
    <property type="entry name" value="DNA_mismatch_repair_MutL"/>
</dbReference>
<dbReference type="Pfam" id="PF08676">
    <property type="entry name" value="MutL_C"/>
    <property type="match status" value="1"/>
</dbReference>
<dbReference type="FunFam" id="3.30.230.10:FF:000013">
    <property type="entry name" value="DNA mismatch repair endonuclease MutL"/>
    <property type="match status" value="1"/>
</dbReference>
<dbReference type="SUPFAM" id="SSF54211">
    <property type="entry name" value="Ribosomal protein S5 domain 2-like"/>
    <property type="match status" value="1"/>
</dbReference>
<dbReference type="FunFam" id="3.30.565.10:FF:000003">
    <property type="entry name" value="DNA mismatch repair endonuclease MutL"/>
    <property type="match status" value="1"/>
</dbReference>
<dbReference type="PANTHER" id="PTHR10073">
    <property type="entry name" value="DNA MISMATCH REPAIR PROTEIN MLH, PMS, MUTL"/>
    <property type="match status" value="1"/>
</dbReference>
<dbReference type="Gene3D" id="3.30.1370.100">
    <property type="entry name" value="MutL, C-terminal domain, regulatory subdomain"/>
    <property type="match status" value="1"/>
</dbReference>
<dbReference type="GO" id="GO:0140664">
    <property type="term" value="F:ATP-dependent DNA damage sensor activity"/>
    <property type="evidence" value="ECO:0007669"/>
    <property type="project" value="InterPro"/>
</dbReference>
<evidence type="ECO:0000256" key="4">
    <source>
        <dbReference type="ARBA" id="ARBA00023204"/>
    </source>
</evidence>
<evidence type="ECO:0000313" key="8">
    <source>
        <dbReference type="EMBL" id="CAI8874983.1"/>
    </source>
</evidence>
<dbReference type="InterPro" id="IPR020568">
    <property type="entry name" value="Ribosomal_Su5_D2-typ_SF"/>
</dbReference>
<accession>A0AA35V2I0</accession>
<dbReference type="InterPro" id="IPR042121">
    <property type="entry name" value="MutL_C_regsub"/>
</dbReference>
<dbReference type="Gene3D" id="3.30.1540.20">
    <property type="entry name" value="MutL, C-terminal domain, dimerisation subdomain"/>
    <property type="match status" value="1"/>
</dbReference>
<dbReference type="RefSeq" id="WP_017365174.1">
    <property type="nucleotide sequence ID" value="NZ_OX458332.1"/>
</dbReference>
<dbReference type="GO" id="GO:0006298">
    <property type="term" value="P:mismatch repair"/>
    <property type="evidence" value="ECO:0007669"/>
    <property type="project" value="UniProtKB-UniRule"/>
</dbReference>
<proteinExistence type="inferred from homology"/>
<protein>
    <recommendedName>
        <fullName evidence="2 5">DNA mismatch repair protein MutL</fullName>
    </recommendedName>
</protein>
<organism evidence="8 9">
    <name type="scientific">Methylococcus capsulatus</name>
    <dbReference type="NCBI Taxonomy" id="414"/>
    <lineage>
        <taxon>Bacteria</taxon>
        <taxon>Pseudomonadati</taxon>
        <taxon>Pseudomonadota</taxon>
        <taxon>Gammaproteobacteria</taxon>
        <taxon>Methylococcales</taxon>
        <taxon>Methylococcaceae</taxon>
        <taxon>Methylococcus</taxon>
    </lineage>
</organism>
<evidence type="ECO:0000256" key="3">
    <source>
        <dbReference type="ARBA" id="ARBA00022763"/>
    </source>
</evidence>
<reference evidence="8" key="1">
    <citation type="submission" date="2023-03" db="EMBL/GenBank/DDBJ databases">
        <authorList>
            <person name="Pearce D."/>
        </authorList>
    </citation>
    <scope>NUCLEOTIDE SEQUENCE</scope>
    <source>
        <strain evidence="8">Mc</strain>
    </source>
</reference>
<dbReference type="NCBIfam" id="TIGR00585">
    <property type="entry name" value="mutl"/>
    <property type="match status" value="1"/>
</dbReference>
<feature type="domain" description="MutL C-terminal dimerisation" evidence="6">
    <location>
        <begin position="424"/>
        <end position="567"/>
    </location>
</feature>
<dbReference type="Proteomes" id="UP001158598">
    <property type="component" value="Chromosome"/>
</dbReference>
<dbReference type="InterPro" id="IPR013507">
    <property type="entry name" value="DNA_mismatch_S5_2-like"/>
</dbReference>
<dbReference type="InterPro" id="IPR002099">
    <property type="entry name" value="MutL/Mlh/PMS"/>
</dbReference>
<gene>
    <name evidence="5 8" type="primary">mutL</name>
    <name evidence="8" type="ORF">MCNOR_2944</name>
</gene>
<sequence>MSGVELLSAPLRMRIRRLPPQLINQIAAGEVIERPASVVKELVENAFDAGARHVEVDVEQGGVRLIRIRDDGCGIDREDLGLALSRHATSKIASLEDLERVASMGFRGEALPSISAVARLTLTSRTADVPCGWQVSADGSESDFDIQPAQHAQGTTVEVRDLFYNTPARRKFLRAEKTEFGHIQTLVQRMALARFDVGFRLRHNQREVLRLQPDAEEGGRPERIGALCGPDFLEQALRVEFEASGLRLHGWVGLPTFSRSQADLQFFYVNHRPIRDKLVGHAIRQAYQDVLYHQRQPVYVLYLEIDPALVDVNAHPAKLEVRFREGRMVHDFLFSALHRAIAGHRPGRTASVVAAPATENPAPLAEQPQQSQQPLFRVAETPQRPYLSSGDSETLGDLRRLYPASLPNPTETRAEQEIPPLGYALAHLKGVYILAENAQGLILVDGHAAHERITYERMKRQYQAGGIASQPLLLPVRIRLSRADADLAEEYGEHLARLGIELRRTGEGSVLVRSVPALLEGSDVERLVRDTLADLREHGSSGRLQETLNTVLASMACHGSVRAGRKLTVPEMNALLREMEATERAGQCNHGRPTWVQLDTQALDRLFLRGR</sequence>
<dbReference type="HAMAP" id="MF_00149">
    <property type="entry name" value="DNA_mis_repair"/>
    <property type="match status" value="1"/>
</dbReference>
<dbReference type="InterPro" id="IPR036890">
    <property type="entry name" value="HATPase_C_sf"/>
</dbReference>
<evidence type="ECO:0000256" key="1">
    <source>
        <dbReference type="ARBA" id="ARBA00006082"/>
    </source>
</evidence>
<dbReference type="InterPro" id="IPR037198">
    <property type="entry name" value="MutL_C_sf"/>
</dbReference>
<evidence type="ECO:0000313" key="9">
    <source>
        <dbReference type="Proteomes" id="UP001158598"/>
    </source>
</evidence>
<dbReference type="Gene3D" id="3.30.565.10">
    <property type="entry name" value="Histidine kinase-like ATPase, C-terminal domain"/>
    <property type="match status" value="1"/>
</dbReference>
<comment type="similarity">
    <text evidence="1 5">Belongs to the DNA mismatch repair MutL/HexB family.</text>
</comment>
<dbReference type="GO" id="GO:0005524">
    <property type="term" value="F:ATP binding"/>
    <property type="evidence" value="ECO:0007669"/>
    <property type="project" value="InterPro"/>
</dbReference>
<dbReference type="PROSITE" id="PS00058">
    <property type="entry name" value="DNA_MISMATCH_REPAIR_1"/>
    <property type="match status" value="1"/>
</dbReference>
<dbReference type="Gene3D" id="3.30.230.10">
    <property type="match status" value="1"/>
</dbReference>
<dbReference type="InterPro" id="IPR038973">
    <property type="entry name" value="MutL/Mlh/Pms-like"/>
</dbReference>
<dbReference type="PANTHER" id="PTHR10073:SF12">
    <property type="entry name" value="DNA MISMATCH REPAIR PROTEIN MLH1"/>
    <property type="match status" value="1"/>
</dbReference>
<dbReference type="InterPro" id="IPR014721">
    <property type="entry name" value="Ribsml_uS5_D2-typ_fold_subgr"/>
</dbReference>
<dbReference type="SMART" id="SM00853">
    <property type="entry name" value="MutL_C"/>
    <property type="match status" value="1"/>
</dbReference>
<dbReference type="EMBL" id="OX458332">
    <property type="protein sequence ID" value="CAI8874983.1"/>
    <property type="molecule type" value="Genomic_DNA"/>
</dbReference>
<evidence type="ECO:0000259" key="6">
    <source>
        <dbReference type="SMART" id="SM00853"/>
    </source>
</evidence>
<dbReference type="GO" id="GO:0030983">
    <property type="term" value="F:mismatched DNA binding"/>
    <property type="evidence" value="ECO:0007669"/>
    <property type="project" value="InterPro"/>
</dbReference>
<name>A0AA35V2I0_METCP</name>
<evidence type="ECO:0000259" key="7">
    <source>
        <dbReference type="SMART" id="SM01340"/>
    </source>
</evidence>
<dbReference type="InterPro" id="IPR042120">
    <property type="entry name" value="MutL_C_dimsub"/>
</dbReference>
<dbReference type="Pfam" id="PF13589">
    <property type="entry name" value="HATPase_c_3"/>
    <property type="match status" value="1"/>
</dbReference>
<dbReference type="CDD" id="cd03482">
    <property type="entry name" value="MutL_Trans_MutL"/>
    <property type="match status" value="1"/>
</dbReference>
<dbReference type="InterPro" id="IPR014790">
    <property type="entry name" value="MutL_C"/>
</dbReference>
<dbReference type="GO" id="GO:0016887">
    <property type="term" value="F:ATP hydrolysis activity"/>
    <property type="evidence" value="ECO:0007669"/>
    <property type="project" value="InterPro"/>
</dbReference>
<dbReference type="Pfam" id="PF01119">
    <property type="entry name" value="DNA_mis_repair"/>
    <property type="match status" value="1"/>
</dbReference>
<dbReference type="SUPFAM" id="SSF55874">
    <property type="entry name" value="ATPase domain of HSP90 chaperone/DNA topoisomerase II/histidine kinase"/>
    <property type="match status" value="1"/>
</dbReference>
<evidence type="ECO:0000256" key="5">
    <source>
        <dbReference type="HAMAP-Rule" id="MF_00149"/>
    </source>
</evidence>
<dbReference type="SMART" id="SM01340">
    <property type="entry name" value="DNA_mis_repair"/>
    <property type="match status" value="1"/>
</dbReference>
<dbReference type="CDD" id="cd16926">
    <property type="entry name" value="HATPase_MutL-MLH-PMS-like"/>
    <property type="match status" value="1"/>
</dbReference>